<evidence type="ECO:0000259" key="15">
    <source>
        <dbReference type="PROSITE" id="PS50109"/>
    </source>
</evidence>
<evidence type="ECO:0000256" key="5">
    <source>
        <dbReference type="ARBA" id="ARBA00022553"/>
    </source>
</evidence>
<evidence type="ECO:0000256" key="9">
    <source>
        <dbReference type="ARBA" id="ARBA00022777"/>
    </source>
</evidence>
<dbReference type="InterPro" id="IPR029151">
    <property type="entry name" value="Sensor-like_sf"/>
</dbReference>
<gene>
    <name evidence="16" type="ORF">SAMN04488565_2334</name>
</gene>
<dbReference type="SUPFAM" id="SSF103190">
    <property type="entry name" value="Sensory domain-like"/>
    <property type="match status" value="1"/>
</dbReference>
<evidence type="ECO:0000256" key="7">
    <source>
        <dbReference type="ARBA" id="ARBA00022692"/>
    </source>
</evidence>
<proteinExistence type="predicted"/>
<accession>A0A1H1A4R8</accession>
<organism evidence="16 17">
    <name type="scientific">Leucobacter chromiiresistens</name>
    <dbReference type="NCBI Taxonomy" id="1079994"/>
    <lineage>
        <taxon>Bacteria</taxon>
        <taxon>Bacillati</taxon>
        <taxon>Actinomycetota</taxon>
        <taxon>Actinomycetes</taxon>
        <taxon>Micrococcales</taxon>
        <taxon>Microbacteriaceae</taxon>
        <taxon>Leucobacter</taxon>
    </lineage>
</organism>
<dbReference type="Proteomes" id="UP000182690">
    <property type="component" value="Unassembled WGS sequence"/>
</dbReference>
<evidence type="ECO:0000256" key="3">
    <source>
        <dbReference type="ARBA" id="ARBA00012438"/>
    </source>
</evidence>
<evidence type="ECO:0000313" key="17">
    <source>
        <dbReference type="Proteomes" id="UP000182690"/>
    </source>
</evidence>
<dbReference type="Pfam" id="PF02518">
    <property type="entry name" value="HATPase_c"/>
    <property type="match status" value="1"/>
</dbReference>
<dbReference type="Gene3D" id="3.30.450.20">
    <property type="entry name" value="PAS domain"/>
    <property type="match status" value="1"/>
</dbReference>
<dbReference type="EMBL" id="FNKB01000001">
    <property type="protein sequence ID" value="SDQ34619.1"/>
    <property type="molecule type" value="Genomic_DNA"/>
</dbReference>
<dbReference type="Pfam" id="PF17203">
    <property type="entry name" value="sCache_3_2"/>
    <property type="match status" value="1"/>
</dbReference>
<dbReference type="PANTHER" id="PTHR43547:SF10">
    <property type="entry name" value="SENSOR HISTIDINE KINASE DCUS"/>
    <property type="match status" value="1"/>
</dbReference>
<dbReference type="eggNOG" id="COG3290">
    <property type="taxonomic scope" value="Bacteria"/>
</dbReference>
<comment type="catalytic activity">
    <reaction evidence="1">
        <text>ATP + protein L-histidine = ADP + protein N-phospho-L-histidine.</text>
        <dbReference type="EC" id="2.7.13.3"/>
    </reaction>
</comment>
<evidence type="ECO:0000256" key="1">
    <source>
        <dbReference type="ARBA" id="ARBA00000085"/>
    </source>
</evidence>
<evidence type="ECO:0000256" key="13">
    <source>
        <dbReference type="ARBA" id="ARBA00023136"/>
    </source>
</evidence>
<evidence type="ECO:0000256" key="4">
    <source>
        <dbReference type="ARBA" id="ARBA00022475"/>
    </source>
</evidence>
<feature type="region of interest" description="Disordered" evidence="14">
    <location>
        <begin position="408"/>
        <end position="435"/>
    </location>
</feature>
<sequence>MCGVLAVSVIVTALLLWDSRRAEYRHSERTTRALAIALASAPHTARALTEPPGSAAAMDAQERVSRLRRDIGVSYITVMDAFGTRLTHPDPTQIGRHYRGTIPDEAEPFTERWTGTLGPSIRTIAPVADASGRTIGWVSVGITVSSIAQEISREIPLVLAVSGAFAAVGAVAALAGRRITRRITGDLSAEAVREALVSHDSLRTLSESLRAQTHEHANRLHAAIALLELGRPDEAIEMLAATASRSQALADLVDAPEELDPVVRAVIVGKTAQASERGVSVAVDIAPALPQLPLGTMELVSVVGNLMDNAIDAAAASSVTPRAVDLRMAGGAPGEVLIEVSDSGDGFGAEARRSMFDWGVSTKRVAPHRAGEGRGVGLALVDRIVREGGGSIAVGEAPTTFSVRLPLRRPRGGVPTEPSAVERAVPSTRSTSGAR</sequence>
<dbReference type="InterPro" id="IPR016120">
    <property type="entry name" value="Sig_transdc_His_kin_SpoOB"/>
</dbReference>
<dbReference type="SUPFAM" id="SSF55874">
    <property type="entry name" value="ATPase domain of HSP90 chaperone/DNA topoisomerase II/histidine kinase"/>
    <property type="match status" value="1"/>
</dbReference>
<dbReference type="InterPro" id="IPR036890">
    <property type="entry name" value="HATPase_C_sf"/>
</dbReference>
<dbReference type="STRING" id="1079994.SAMN04488565_2334"/>
<evidence type="ECO:0000256" key="11">
    <source>
        <dbReference type="ARBA" id="ARBA00022989"/>
    </source>
</evidence>
<reference evidence="16 17" key="1">
    <citation type="submission" date="2016-10" db="EMBL/GenBank/DDBJ databases">
        <authorList>
            <person name="de Groot N.N."/>
        </authorList>
    </citation>
    <scope>NUCLEOTIDE SEQUENCE [LARGE SCALE GENOMIC DNA]</scope>
    <source>
        <strain evidence="16 17">DSM 22788</strain>
    </source>
</reference>
<keyword evidence="8" id="KW-0547">Nucleotide-binding</keyword>
<dbReference type="SUPFAM" id="SSF55890">
    <property type="entry name" value="Sporulation response regulatory protein Spo0B"/>
    <property type="match status" value="1"/>
</dbReference>
<keyword evidence="7" id="KW-0812">Transmembrane</keyword>
<dbReference type="InterPro" id="IPR004358">
    <property type="entry name" value="Sig_transdc_His_kin-like_C"/>
</dbReference>
<keyword evidence="6" id="KW-0808">Transferase</keyword>
<keyword evidence="10" id="KW-0067">ATP-binding</keyword>
<dbReference type="PRINTS" id="PR00344">
    <property type="entry name" value="BCTRLSENSOR"/>
</dbReference>
<dbReference type="EC" id="2.7.13.3" evidence="3"/>
<evidence type="ECO:0000256" key="12">
    <source>
        <dbReference type="ARBA" id="ARBA00023012"/>
    </source>
</evidence>
<dbReference type="InterPro" id="IPR005467">
    <property type="entry name" value="His_kinase_dom"/>
</dbReference>
<dbReference type="GO" id="GO:0005886">
    <property type="term" value="C:plasma membrane"/>
    <property type="evidence" value="ECO:0007669"/>
    <property type="project" value="UniProtKB-SubCell"/>
</dbReference>
<dbReference type="GO" id="GO:0000155">
    <property type="term" value="F:phosphorelay sensor kinase activity"/>
    <property type="evidence" value="ECO:0007669"/>
    <property type="project" value="InterPro"/>
</dbReference>
<dbReference type="Gene3D" id="3.30.565.10">
    <property type="entry name" value="Histidine kinase-like ATPase, C-terminal domain"/>
    <property type="match status" value="1"/>
</dbReference>
<protein>
    <recommendedName>
        <fullName evidence="3">histidine kinase</fullName>
        <ecNumber evidence="3">2.7.13.3</ecNumber>
    </recommendedName>
</protein>
<feature type="domain" description="Histidine kinase" evidence="15">
    <location>
        <begin position="178"/>
        <end position="409"/>
    </location>
</feature>
<evidence type="ECO:0000313" key="16">
    <source>
        <dbReference type="EMBL" id="SDQ34619.1"/>
    </source>
</evidence>
<dbReference type="PANTHER" id="PTHR43547">
    <property type="entry name" value="TWO-COMPONENT HISTIDINE KINASE"/>
    <property type="match status" value="1"/>
</dbReference>
<name>A0A1H1A4R8_9MICO</name>
<evidence type="ECO:0000256" key="6">
    <source>
        <dbReference type="ARBA" id="ARBA00022679"/>
    </source>
</evidence>
<dbReference type="PROSITE" id="PS50109">
    <property type="entry name" value="HIS_KIN"/>
    <property type="match status" value="1"/>
</dbReference>
<dbReference type="AlphaFoldDB" id="A0A1H1A4R8"/>
<keyword evidence="12" id="KW-0902">Two-component regulatory system</keyword>
<evidence type="ECO:0000256" key="8">
    <source>
        <dbReference type="ARBA" id="ARBA00022741"/>
    </source>
</evidence>
<evidence type="ECO:0000256" key="14">
    <source>
        <dbReference type="SAM" id="MobiDB-lite"/>
    </source>
</evidence>
<dbReference type="GO" id="GO:0005524">
    <property type="term" value="F:ATP binding"/>
    <property type="evidence" value="ECO:0007669"/>
    <property type="project" value="UniProtKB-KW"/>
</dbReference>
<evidence type="ECO:0000256" key="2">
    <source>
        <dbReference type="ARBA" id="ARBA00004651"/>
    </source>
</evidence>
<dbReference type="InterPro" id="IPR033463">
    <property type="entry name" value="sCache_3"/>
</dbReference>
<keyword evidence="13" id="KW-0472">Membrane</keyword>
<keyword evidence="9 16" id="KW-0418">Kinase</keyword>
<keyword evidence="4" id="KW-1003">Cell membrane</keyword>
<dbReference type="SMART" id="SM00387">
    <property type="entry name" value="HATPase_c"/>
    <property type="match status" value="1"/>
</dbReference>
<keyword evidence="11" id="KW-1133">Transmembrane helix</keyword>
<evidence type="ECO:0000256" key="10">
    <source>
        <dbReference type="ARBA" id="ARBA00022840"/>
    </source>
</evidence>
<comment type="subcellular location">
    <subcellularLocation>
        <location evidence="2">Cell membrane</location>
        <topology evidence="2">Multi-pass membrane protein</topology>
    </subcellularLocation>
</comment>
<dbReference type="InterPro" id="IPR003594">
    <property type="entry name" value="HATPase_dom"/>
</dbReference>
<keyword evidence="5" id="KW-0597">Phosphoprotein</keyword>